<evidence type="ECO:0000256" key="6">
    <source>
        <dbReference type="ARBA" id="ARBA00022989"/>
    </source>
</evidence>
<accession>A0A849P5Z7</accession>
<comment type="subcellular location">
    <subcellularLocation>
        <location evidence="1 8">Cell membrane</location>
        <topology evidence="1 8">Multi-pass membrane protein</topology>
    </subcellularLocation>
</comment>
<proteinExistence type="inferred from homology"/>
<name>A0A849P5Z7_9BURK</name>
<dbReference type="EMBL" id="JABGBN010000002">
    <property type="protein sequence ID" value="NOL51212.1"/>
    <property type="molecule type" value="Genomic_DNA"/>
</dbReference>
<keyword evidence="3" id="KW-0813">Transport</keyword>
<protein>
    <recommendedName>
        <fullName evidence="8">Probable membrane transporter protein</fullName>
    </recommendedName>
</protein>
<evidence type="ECO:0000313" key="9">
    <source>
        <dbReference type="EMBL" id="NOL51212.1"/>
    </source>
</evidence>
<keyword evidence="6 8" id="KW-1133">Transmembrane helix</keyword>
<feature type="transmembrane region" description="Helical" evidence="8">
    <location>
        <begin position="167"/>
        <end position="185"/>
    </location>
</feature>
<keyword evidence="5 8" id="KW-0812">Transmembrane</keyword>
<dbReference type="GO" id="GO:0005886">
    <property type="term" value="C:plasma membrane"/>
    <property type="evidence" value="ECO:0007669"/>
    <property type="project" value="UniProtKB-SubCell"/>
</dbReference>
<comment type="similarity">
    <text evidence="2 8">Belongs to the 4-toluene sulfonate uptake permease (TSUP) (TC 2.A.102) family.</text>
</comment>
<feature type="transmembrane region" description="Helical" evidence="8">
    <location>
        <begin position="7"/>
        <end position="36"/>
    </location>
</feature>
<evidence type="ECO:0000256" key="3">
    <source>
        <dbReference type="ARBA" id="ARBA00022448"/>
    </source>
</evidence>
<dbReference type="PANTHER" id="PTHR30269:SF37">
    <property type="entry name" value="MEMBRANE TRANSPORTER PROTEIN"/>
    <property type="match status" value="1"/>
</dbReference>
<sequence>MDSVTFLIALGAIVAGFSQGLSGFGFGLVAMSFWAWVIDPKLAAALSVVGGLTGQIVAAFTVRRGFNLKLIFPFILGGLCGIPIGVYLLPLLDIYKFKTVLGTFLILWCPFMLFADRIPKITQSSRFFDGIAGLGGGIMGGLGGFTGTLPTLWCTLRGFDRDTQRSIIQNFNFAMLVVIFMSYIGKGVITTEMISTFLIVSPIVVITSYFGTRMYLGISQQRFRQIVLTLLTFSGLTMLITSVPHLLK</sequence>
<feature type="transmembrane region" description="Helical" evidence="8">
    <location>
        <begin position="42"/>
        <end position="63"/>
    </location>
</feature>
<evidence type="ECO:0000256" key="4">
    <source>
        <dbReference type="ARBA" id="ARBA00022475"/>
    </source>
</evidence>
<dbReference type="Pfam" id="PF01925">
    <property type="entry name" value="TauE"/>
    <property type="match status" value="1"/>
</dbReference>
<dbReference type="PANTHER" id="PTHR30269">
    <property type="entry name" value="TRANSMEMBRANE PROTEIN YFCA"/>
    <property type="match status" value="1"/>
</dbReference>
<feature type="transmembrane region" description="Helical" evidence="8">
    <location>
        <begin position="228"/>
        <end position="247"/>
    </location>
</feature>
<evidence type="ECO:0000256" key="7">
    <source>
        <dbReference type="ARBA" id="ARBA00023136"/>
    </source>
</evidence>
<evidence type="ECO:0000256" key="5">
    <source>
        <dbReference type="ARBA" id="ARBA00022692"/>
    </source>
</evidence>
<feature type="transmembrane region" description="Helical" evidence="8">
    <location>
        <begin position="70"/>
        <end position="89"/>
    </location>
</feature>
<feature type="transmembrane region" description="Helical" evidence="8">
    <location>
        <begin position="95"/>
        <end position="115"/>
    </location>
</feature>
<dbReference type="AlphaFoldDB" id="A0A849P5Z7"/>
<evidence type="ECO:0000256" key="1">
    <source>
        <dbReference type="ARBA" id="ARBA00004651"/>
    </source>
</evidence>
<reference evidence="9 10" key="1">
    <citation type="submission" date="2020-05" db="EMBL/GenBank/DDBJ databases">
        <authorList>
            <person name="Niu N."/>
        </authorList>
    </citation>
    <scope>NUCLEOTIDE SEQUENCE [LARGE SCALE GENOMIC DNA]</scope>
    <source>
        <strain evidence="9 10">3340-03</strain>
    </source>
</reference>
<organism evidence="9 10">
    <name type="scientific">Pelistega suis</name>
    <dbReference type="NCBI Taxonomy" id="1631957"/>
    <lineage>
        <taxon>Bacteria</taxon>
        <taxon>Pseudomonadati</taxon>
        <taxon>Pseudomonadota</taxon>
        <taxon>Betaproteobacteria</taxon>
        <taxon>Burkholderiales</taxon>
        <taxon>Alcaligenaceae</taxon>
        <taxon>Pelistega</taxon>
    </lineage>
</organism>
<evidence type="ECO:0000313" key="10">
    <source>
        <dbReference type="Proteomes" id="UP000537862"/>
    </source>
</evidence>
<keyword evidence="7 8" id="KW-0472">Membrane</keyword>
<dbReference type="Proteomes" id="UP000537862">
    <property type="component" value="Unassembled WGS sequence"/>
</dbReference>
<dbReference type="RefSeq" id="WP_171679916.1">
    <property type="nucleotide sequence ID" value="NZ_JABGBN010000002.1"/>
</dbReference>
<dbReference type="InterPro" id="IPR002781">
    <property type="entry name" value="TM_pro_TauE-like"/>
</dbReference>
<feature type="transmembrane region" description="Helical" evidence="8">
    <location>
        <begin position="197"/>
        <end position="216"/>
    </location>
</feature>
<evidence type="ECO:0000256" key="8">
    <source>
        <dbReference type="RuleBase" id="RU363041"/>
    </source>
</evidence>
<gene>
    <name evidence="9" type="ORF">HKX39_03370</name>
</gene>
<feature type="transmembrane region" description="Helical" evidence="8">
    <location>
        <begin position="127"/>
        <end position="147"/>
    </location>
</feature>
<keyword evidence="10" id="KW-1185">Reference proteome</keyword>
<dbReference type="InterPro" id="IPR052017">
    <property type="entry name" value="TSUP"/>
</dbReference>
<keyword evidence="4 8" id="KW-1003">Cell membrane</keyword>
<evidence type="ECO:0000256" key="2">
    <source>
        <dbReference type="ARBA" id="ARBA00009142"/>
    </source>
</evidence>
<comment type="caution">
    <text evidence="9">The sequence shown here is derived from an EMBL/GenBank/DDBJ whole genome shotgun (WGS) entry which is preliminary data.</text>
</comment>